<dbReference type="SUPFAM" id="SSF64307">
    <property type="entry name" value="SirA-like"/>
    <property type="match status" value="1"/>
</dbReference>
<dbReference type="InterPro" id="IPR001455">
    <property type="entry name" value="TusA-like"/>
</dbReference>
<gene>
    <name evidence="2" type="ORF">JF887_06665</name>
</gene>
<accession>A0A934NJ99</accession>
<dbReference type="AlphaFoldDB" id="A0A934NJ99"/>
<evidence type="ECO:0000313" key="3">
    <source>
        <dbReference type="Proteomes" id="UP000614410"/>
    </source>
</evidence>
<dbReference type="InterPro" id="IPR036868">
    <property type="entry name" value="TusA-like_sf"/>
</dbReference>
<feature type="domain" description="UPF0033" evidence="1">
    <location>
        <begin position="12"/>
        <end position="62"/>
    </location>
</feature>
<evidence type="ECO:0000259" key="1">
    <source>
        <dbReference type="Pfam" id="PF01206"/>
    </source>
</evidence>
<dbReference type="Proteomes" id="UP000614410">
    <property type="component" value="Unassembled WGS sequence"/>
</dbReference>
<sequence>MTETAKVIDGGNRGCGELLLQLRSEARHLPGGSVLRLIATDPAAPDDLPRWCAMTGHSFLSASLAPDGRPAFDIGVRANNDTRSTA</sequence>
<protein>
    <submittedName>
        <fullName evidence="2">Sulfurtransferase TusA family protein</fullName>
    </submittedName>
</protein>
<organism evidence="2 3">
    <name type="scientific">Candidatus Amunia macphersoniae</name>
    <dbReference type="NCBI Taxonomy" id="3127014"/>
    <lineage>
        <taxon>Bacteria</taxon>
        <taxon>Bacillati</taxon>
        <taxon>Candidatus Dormiibacterota</taxon>
        <taxon>Candidatus Dormibacteria</taxon>
        <taxon>Candidatus Aeolococcales</taxon>
        <taxon>Candidatus Aeolococcaceae</taxon>
        <taxon>Candidatus Amunia</taxon>
    </lineage>
</organism>
<comment type="caution">
    <text evidence="2">The sequence shown here is derived from an EMBL/GenBank/DDBJ whole genome shotgun (WGS) entry which is preliminary data.</text>
</comment>
<dbReference type="CDD" id="cd00291">
    <property type="entry name" value="SirA_YedF_YeeD"/>
    <property type="match status" value="1"/>
</dbReference>
<proteinExistence type="predicted"/>
<name>A0A934NJ99_9BACT</name>
<reference evidence="2 3" key="1">
    <citation type="submission" date="2020-10" db="EMBL/GenBank/DDBJ databases">
        <title>Ca. Dormibacterota MAGs.</title>
        <authorList>
            <person name="Montgomery K."/>
        </authorList>
    </citation>
    <scope>NUCLEOTIDE SEQUENCE [LARGE SCALE GENOMIC DNA]</scope>
    <source>
        <strain evidence="2">Mitchell_Peninsula_5</strain>
    </source>
</reference>
<dbReference type="EMBL" id="JAEKNN010000029">
    <property type="protein sequence ID" value="MBJ7609099.1"/>
    <property type="molecule type" value="Genomic_DNA"/>
</dbReference>
<dbReference type="Gene3D" id="3.30.110.40">
    <property type="entry name" value="TusA-like domain"/>
    <property type="match status" value="1"/>
</dbReference>
<evidence type="ECO:0000313" key="2">
    <source>
        <dbReference type="EMBL" id="MBJ7609099.1"/>
    </source>
</evidence>
<dbReference type="Pfam" id="PF01206">
    <property type="entry name" value="TusA"/>
    <property type="match status" value="1"/>
</dbReference>